<comment type="caution">
    <text evidence="1">The sequence shown here is derived from an EMBL/GenBank/DDBJ whole genome shotgun (WGS) entry which is preliminary data.</text>
</comment>
<proteinExistence type="predicted"/>
<accession>A0ACB8Y887</accession>
<reference evidence="2" key="1">
    <citation type="journal article" date="2022" name="Mol. Ecol. Resour.">
        <title>The genomes of chicory, endive, great burdock and yacon provide insights into Asteraceae palaeo-polyploidization history and plant inulin production.</title>
        <authorList>
            <person name="Fan W."/>
            <person name="Wang S."/>
            <person name="Wang H."/>
            <person name="Wang A."/>
            <person name="Jiang F."/>
            <person name="Liu H."/>
            <person name="Zhao H."/>
            <person name="Xu D."/>
            <person name="Zhang Y."/>
        </authorList>
    </citation>
    <scope>NUCLEOTIDE SEQUENCE [LARGE SCALE GENOMIC DNA]</scope>
    <source>
        <strain evidence="2">cv. Niubang</strain>
    </source>
</reference>
<name>A0ACB8Y887_ARCLA</name>
<organism evidence="1 2">
    <name type="scientific">Arctium lappa</name>
    <name type="common">Greater burdock</name>
    <name type="synonym">Lappa major</name>
    <dbReference type="NCBI Taxonomy" id="4217"/>
    <lineage>
        <taxon>Eukaryota</taxon>
        <taxon>Viridiplantae</taxon>
        <taxon>Streptophyta</taxon>
        <taxon>Embryophyta</taxon>
        <taxon>Tracheophyta</taxon>
        <taxon>Spermatophyta</taxon>
        <taxon>Magnoliopsida</taxon>
        <taxon>eudicotyledons</taxon>
        <taxon>Gunneridae</taxon>
        <taxon>Pentapetalae</taxon>
        <taxon>asterids</taxon>
        <taxon>campanulids</taxon>
        <taxon>Asterales</taxon>
        <taxon>Asteraceae</taxon>
        <taxon>Carduoideae</taxon>
        <taxon>Cardueae</taxon>
        <taxon>Arctiinae</taxon>
        <taxon>Arctium</taxon>
    </lineage>
</organism>
<sequence>MVIAFKLLVRDGEADVCVLCFDLGIDLVSSREIAFLGFQGVIGGFGVRGPGMRPRKFRPEAPGSSPPESLYGRAQSGATRKQPGRCLDREPPGNSEATREFPIRE</sequence>
<protein>
    <submittedName>
        <fullName evidence="1">Uncharacterized protein</fullName>
    </submittedName>
</protein>
<dbReference type="EMBL" id="CM042059">
    <property type="protein sequence ID" value="KAI3680986.1"/>
    <property type="molecule type" value="Genomic_DNA"/>
</dbReference>
<gene>
    <name evidence="1" type="ORF">L6452_35766</name>
</gene>
<evidence type="ECO:0000313" key="1">
    <source>
        <dbReference type="EMBL" id="KAI3680986.1"/>
    </source>
</evidence>
<dbReference type="Proteomes" id="UP001055879">
    <property type="component" value="Linkage Group LG13"/>
</dbReference>
<reference evidence="1 2" key="2">
    <citation type="journal article" date="2022" name="Mol. Ecol. Resour.">
        <title>The genomes of chicory, endive, great burdock and yacon provide insights into Asteraceae paleo-polyploidization history and plant inulin production.</title>
        <authorList>
            <person name="Fan W."/>
            <person name="Wang S."/>
            <person name="Wang H."/>
            <person name="Wang A."/>
            <person name="Jiang F."/>
            <person name="Liu H."/>
            <person name="Zhao H."/>
            <person name="Xu D."/>
            <person name="Zhang Y."/>
        </authorList>
    </citation>
    <scope>NUCLEOTIDE SEQUENCE [LARGE SCALE GENOMIC DNA]</scope>
    <source>
        <strain evidence="2">cv. Niubang</strain>
    </source>
</reference>
<evidence type="ECO:0000313" key="2">
    <source>
        <dbReference type="Proteomes" id="UP001055879"/>
    </source>
</evidence>
<keyword evidence="2" id="KW-1185">Reference proteome</keyword>